<proteinExistence type="predicted"/>
<sequence>MAREKYAFTDKDPHSLGELARVLYLGTKAVRRQQRGKSIRAIENEIDRIREEAQAREDARNKRRR</sequence>
<protein>
    <submittedName>
        <fullName evidence="1">Uncharacterized protein</fullName>
    </submittedName>
</protein>
<accession>A0A0F4JPX3</accession>
<reference evidence="1 2" key="1">
    <citation type="submission" date="2015-02" db="EMBL/GenBank/DDBJ databases">
        <authorList>
            <person name="Ju K.-S."/>
            <person name="Doroghazi J.R."/>
            <person name="Metcalf W."/>
        </authorList>
    </citation>
    <scope>NUCLEOTIDE SEQUENCE [LARGE SCALE GENOMIC DNA]</scope>
    <source>
        <strain evidence="1 2">NRRL ISP-5550</strain>
    </source>
</reference>
<dbReference type="RefSeq" id="WP_045946743.1">
    <property type="nucleotide sequence ID" value="NZ_JZWV01000169.1"/>
</dbReference>
<keyword evidence="2" id="KW-1185">Reference proteome</keyword>
<dbReference type="Proteomes" id="UP000033551">
    <property type="component" value="Unassembled WGS sequence"/>
</dbReference>
<dbReference type="OrthoDB" id="4330731at2"/>
<organism evidence="1 2">
    <name type="scientific">Streptomyces katrae</name>
    <dbReference type="NCBI Taxonomy" id="68223"/>
    <lineage>
        <taxon>Bacteria</taxon>
        <taxon>Bacillati</taxon>
        <taxon>Actinomycetota</taxon>
        <taxon>Actinomycetes</taxon>
        <taxon>Kitasatosporales</taxon>
        <taxon>Streptomycetaceae</taxon>
        <taxon>Streptomyces</taxon>
    </lineage>
</organism>
<dbReference type="EMBL" id="JZWV01000169">
    <property type="protein sequence ID" value="KJY36245.1"/>
    <property type="molecule type" value="Genomic_DNA"/>
</dbReference>
<comment type="caution">
    <text evidence="1">The sequence shown here is derived from an EMBL/GenBank/DDBJ whole genome shotgun (WGS) entry which is preliminary data.</text>
</comment>
<dbReference type="PATRIC" id="fig|68223.7.peg.4562"/>
<dbReference type="AlphaFoldDB" id="A0A0F4JPX3"/>
<evidence type="ECO:0000313" key="2">
    <source>
        <dbReference type="Proteomes" id="UP000033551"/>
    </source>
</evidence>
<evidence type="ECO:0000313" key="1">
    <source>
        <dbReference type="EMBL" id="KJY36245.1"/>
    </source>
</evidence>
<gene>
    <name evidence="1" type="ORF">VR44_08315</name>
</gene>
<name>A0A0F4JPX3_9ACTN</name>